<dbReference type="InterPro" id="IPR051311">
    <property type="entry name" value="DedA_domain"/>
</dbReference>
<gene>
    <name evidence="4" type="ORF">HF838_21325</name>
</gene>
<feature type="transmembrane region" description="Helical" evidence="2">
    <location>
        <begin position="49"/>
        <end position="70"/>
    </location>
</feature>
<feature type="transmembrane region" description="Helical" evidence="2">
    <location>
        <begin position="12"/>
        <end position="29"/>
    </location>
</feature>
<sequence length="162" mass="18029">MEIAKELISQYGYISIFCLLALGIVGLPVPDEILMSFVGYLASIHVLHYKSAVIASFCGAMSGMVLSYFLGKRIGKPLLANYGKWIGLTPIRLQKVEGWFHKYGPWTIVFGYFIPGFRHVTCYLSGMSGMGTCKYLLFAGLGALIWCLIFITIGYYIGEIQE</sequence>
<dbReference type="GO" id="GO:0005886">
    <property type="term" value="C:plasma membrane"/>
    <property type="evidence" value="ECO:0007669"/>
    <property type="project" value="TreeGrafter"/>
</dbReference>
<keyword evidence="2" id="KW-0812">Transmembrane</keyword>
<dbReference type="InterPro" id="IPR032816">
    <property type="entry name" value="VTT_dom"/>
</dbReference>
<feature type="domain" description="VTT" evidence="3">
    <location>
        <begin position="29"/>
        <end position="155"/>
    </location>
</feature>
<dbReference type="OrthoDB" id="9782291at2"/>
<comment type="similarity">
    <text evidence="1">Belongs to the DedA family.</text>
</comment>
<evidence type="ECO:0000256" key="2">
    <source>
        <dbReference type="SAM" id="Phobius"/>
    </source>
</evidence>
<name>A0A848D3R0_ANEAE</name>
<dbReference type="Proteomes" id="UP000561326">
    <property type="component" value="Unassembled WGS sequence"/>
</dbReference>
<dbReference type="PANTHER" id="PTHR42709">
    <property type="entry name" value="ALKALINE PHOSPHATASE LIKE PROTEIN"/>
    <property type="match status" value="1"/>
</dbReference>
<keyword evidence="2" id="KW-1133">Transmembrane helix</keyword>
<organism evidence="4 5">
    <name type="scientific">Aneurinibacillus aneurinilyticus</name>
    <name type="common">Bacillus aneurinolyticus</name>
    <dbReference type="NCBI Taxonomy" id="1391"/>
    <lineage>
        <taxon>Bacteria</taxon>
        <taxon>Bacillati</taxon>
        <taxon>Bacillota</taxon>
        <taxon>Bacilli</taxon>
        <taxon>Bacillales</taxon>
        <taxon>Paenibacillaceae</taxon>
        <taxon>Aneurinibacillus group</taxon>
        <taxon>Aneurinibacillus</taxon>
    </lineage>
</organism>
<protein>
    <submittedName>
        <fullName evidence="4">DedA family protein</fullName>
    </submittedName>
</protein>
<dbReference type="PANTHER" id="PTHR42709:SF9">
    <property type="entry name" value="ALKALINE PHOSPHATASE LIKE PROTEIN"/>
    <property type="match status" value="1"/>
</dbReference>
<evidence type="ECO:0000313" key="5">
    <source>
        <dbReference type="Proteomes" id="UP000561326"/>
    </source>
</evidence>
<accession>A0A848D3R0</accession>
<reference evidence="4 5" key="1">
    <citation type="submission" date="2020-04" db="EMBL/GenBank/DDBJ databases">
        <authorList>
            <person name="Hitch T.C.A."/>
            <person name="Wylensek D."/>
            <person name="Clavel T."/>
        </authorList>
    </citation>
    <scope>NUCLEOTIDE SEQUENCE [LARGE SCALE GENOMIC DNA]</scope>
    <source>
        <strain evidence="4 5">WB01_D5_05</strain>
    </source>
</reference>
<keyword evidence="2" id="KW-0472">Membrane</keyword>
<proteinExistence type="inferred from homology"/>
<dbReference type="GeneID" id="92840828"/>
<evidence type="ECO:0000259" key="3">
    <source>
        <dbReference type="Pfam" id="PF09335"/>
    </source>
</evidence>
<feature type="transmembrane region" description="Helical" evidence="2">
    <location>
        <begin position="135"/>
        <end position="157"/>
    </location>
</feature>
<dbReference type="RefSeq" id="WP_021623600.1">
    <property type="nucleotide sequence ID" value="NZ_CABKST010000224.1"/>
</dbReference>
<evidence type="ECO:0000256" key="1">
    <source>
        <dbReference type="ARBA" id="ARBA00010792"/>
    </source>
</evidence>
<dbReference type="EMBL" id="JABAGO010000053">
    <property type="protein sequence ID" value="NMF00773.1"/>
    <property type="molecule type" value="Genomic_DNA"/>
</dbReference>
<evidence type="ECO:0000313" key="4">
    <source>
        <dbReference type="EMBL" id="NMF00773.1"/>
    </source>
</evidence>
<dbReference type="Pfam" id="PF09335">
    <property type="entry name" value="VTT_dom"/>
    <property type="match status" value="1"/>
</dbReference>
<comment type="caution">
    <text evidence="4">The sequence shown here is derived from an EMBL/GenBank/DDBJ whole genome shotgun (WGS) entry which is preliminary data.</text>
</comment>
<dbReference type="AlphaFoldDB" id="A0A848D3R0"/>